<dbReference type="Pfam" id="PF13330">
    <property type="entry name" value="Mucin2_WxxW"/>
    <property type="match status" value="1"/>
</dbReference>
<protein>
    <recommendedName>
        <fullName evidence="5">Apple domain-containing protein</fullName>
    </recommendedName>
</protein>
<organism evidence="6 7">
    <name type="scientific">Owenia fusiformis</name>
    <name type="common">Polychaete worm</name>
    <dbReference type="NCBI Taxonomy" id="6347"/>
    <lineage>
        <taxon>Eukaryota</taxon>
        <taxon>Metazoa</taxon>
        <taxon>Spiralia</taxon>
        <taxon>Lophotrochozoa</taxon>
        <taxon>Annelida</taxon>
        <taxon>Polychaeta</taxon>
        <taxon>Sedentaria</taxon>
        <taxon>Canalipalpata</taxon>
        <taxon>Sabellida</taxon>
        <taxon>Oweniida</taxon>
        <taxon>Oweniidae</taxon>
        <taxon>Owenia</taxon>
    </lineage>
</organism>
<proteinExistence type="predicted"/>
<keyword evidence="7" id="KW-1185">Reference proteome</keyword>
<dbReference type="PROSITE" id="PS50948">
    <property type="entry name" value="PAN"/>
    <property type="match status" value="1"/>
</dbReference>
<dbReference type="GO" id="GO:0005576">
    <property type="term" value="C:extracellular region"/>
    <property type="evidence" value="ECO:0007669"/>
    <property type="project" value="UniProtKB-SubCell"/>
</dbReference>
<dbReference type="Proteomes" id="UP000749559">
    <property type="component" value="Unassembled WGS sequence"/>
</dbReference>
<evidence type="ECO:0000313" key="6">
    <source>
        <dbReference type="EMBL" id="CAH1782841.1"/>
    </source>
</evidence>
<dbReference type="EMBL" id="CAIIXF020000005">
    <property type="protein sequence ID" value="CAH1782841.1"/>
    <property type="molecule type" value="Genomic_DNA"/>
</dbReference>
<evidence type="ECO:0000256" key="4">
    <source>
        <dbReference type="ARBA" id="ARBA00023180"/>
    </source>
</evidence>
<evidence type="ECO:0000256" key="1">
    <source>
        <dbReference type="ARBA" id="ARBA00004613"/>
    </source>
</evidence>
<dbReference type="AlphaFoldDB" id="A0A8S4NML0"/>
<feature type="non-terminal residue" evidence="6">
    <location>
        <position position="1"/>
    </location>
</feature>
<evidence type="ECO:0000259" key="5">
    <source>
        <dbReference type="PROSITE" id="PS50948"/>
    </source>
</evidence>
<sequence length="200" mass="22369">LTPLDTVLKETVLDCFQSCVFERYCISFNYNSEIKSCELMRGARFQIFGSNKVTEIGWDYYSMTCQDLVTMAAAANDCRNICKEKGSWMPYVSVDTPSGGNDIETTQHWENKIVNNGDTALGAKYCKDRLAPLAMEARVVGTETPAKSTGQMFAKYSSEEGFLCSNEDQFTGGPCVDYEVRYFCPNVLEQAQSKHLVKNG</sequence>
<dbReference type="PANTHER" id="PTHR15031:SF6">
    <property type="entry name" value="CARTILAGE INTERMEDIATE LAYER PROTEIN 1-LIKE ISOFORM X1"/>
    <property type="match status" value="1"/>
</dbReference>
<dbReference type="Pfam" id="PF00024">
    <property type="entry name" value="PAN_1"/>
    <property type="match status" value="1"/>
</dbReference>
<evidence type="ECO:0000256" key="3">
    <source>
        <dbReference type="ARBA" id="ARBA00022729"/>
    </source>
</evidence>
<keyword evidence="4" id="KW-0325">Glycoprotein</keyword>
<name>A0A8S4NML0_OWEFU</name>
<dbReference type="PANTHER" id="PTHR15031">
    <property type="entry name" value="CARTILAGE INTERMEDIATE LAYER PROTEIN CLIP"/>
    <property type="match status" value="1"/>
</dbReference>
<dbReference type="InterPro" id="IPR039675">
    <property type="entry name" value="CILP1/CILP2"/>
</dbReference>
<evidence type="ECO:0000313" key="7">
    <source>
        <dbReference type="Proteomes" id="UP000749559"/>
    </source>
</evidence>
<dbReference type="SUPFAM" id="SSF57414">
    <property type="entry name" value="Hairpin loop containing domain-like"/>
    <property type="match status" value="1"/>
</dbReference>
<evidence type="ECO:0000256" key="2">
    <source>
        <dbReference type="ARBA" id="ARBA00022525"/>
    </source>
</evidence>
<comment type="caution">
    <text evidence="6">The sequence shown here is derived from an EMBL/GenBank/DDBJ whole genome shotgun (WGS) entry which is preliminary data.</text>
</comment>
<keyword evidence="3" id="KW-0732">Signal</keyword>
<dbReference type="InterPro" id="IPR025155">
    <property type="entry name" value="WxxW_domain"/>
</dbReference>
<reference evidence="6" key="1">
    <citation type="submission" date="2022-03" db="EMBL/GenBank/DDBJ databases">
        <authorList>
            <person name="Martin C."/>
        </authorList>
    </citation>
    <scope>NUCLEOTIDE SEQUENCE</scope>
</reference>
<gene>
    <name evidence="6" type="ORF">OFUS_LOCUS9247</name>
</gene>
<dbReference type="InterPro" id="IPR003609">
    <property type="entry name" value="Pan_app"/>
</dbReference>
<accession>A0A8S4NML0</accession>
<feature type="domain" description="Apple" evidence="5">
    <location>
        <begin position="1"/>
        <end position="65"/>
    </location>
</feature>
<comment type="subcellular location">
    <subcellularLocation>
        <location evidence="1">Secreted</location>
    </subcellularLocation>
</comment>
<dbReference type="Gene3D" id="3.50.4.10">
    <property type="entry name" value="Hepatocyte Growth Factor"/>
    <property type="match status" value="1"/>
</dbReference>
<keyword evidence="2" id="KW-0964">Secreted</keyword>